<keyword evidence="1" id="KW-0812">Transmembrane</keyword>
<feature type="transmembrane region" description="Helical" evidence="1">
    <location>
        <begin position="28"/>
        <end position="48"/>
    </location>
</feature>
<gene>
    <name evidence="2" type="ORF">DT076_18685</name>
</gene>
<keyword evidence="1" id="KW-0472">Membrane</keyword>
<organism evidence="2 3">
    <name type="scientific">Desertihabitans brevis</name>
    <dbReference type="NCBI Taxonomy" id="2268447"/>
    <lineage>
        <taxon>Bacteria</taxon>
        <taxon>Bacillati</taxon>
        <taxon>Actinomycetota</taxon>
        <taxon>Actinomycetes</taxon>
        <taxon>Propionibacteriales</taxon>
        <taxon>Propionibacteriaceae</taxon>
        <taxon>Desertihabitans</taxon>
    </lineage>
</organism>
<reference evidence="2 3" key="1">
    <citation type="submission" date="2018-07" db="EMBL/GenBank/DDBJ databases">
        <title>Desertimonas flava gen. nov. sp. nov.</title>
        <authorList>
            <person name="Liu S."/>
        </authorList>
    </citation>
    <scope>NUCLEOTIDE SEQUENCE [LARGE SCALE GENOMIC DNA]</scope>
    <source>
        <strain evidence="2 3">16Sb5-5</strain>
    </source>
</reference>
<dbReference type="AlphaFoldDB" id="A0A367YQZ7"/>
<proteinExistence type="predicted"/>
<protein>
    <recommendedName>
        <fullName evidence="4">PH domain-containing protein</fullName>
    </recommendedName>
</protein>
<keyword evidence="1" id="KW-1133">Transmembrane helix</keyword>
<keyword evidence="3" id="KW-1185">Reference proteome</keyword>
<evidence type="ECO:0000256" key="1">
    <source>
        <dbReference type="SAM" id="Phobius"/>
    </source>
</evidence>
<sequence>MQQAPDYLIAEYTPVVADETVAVRKRRMISGIVSLVLSLVISAVFVVWRWDAFRTSWEPWVFVGLATVLSAVRLVVWLVGWRRAVADRAKVGVGPALVIGRFGVELHGVRLSWPEVAQLAIGPGGLGRGPDITVRSHSGPPLTIGLEHVDVKPATVEAATRIYSDGRASVDLSRLDD</sequence>
<evidence type="ECO:0000313" key="2">
    <source>
        <dbReference type="EMBL" id="RCK67969.1"/>
    </source>
</evidence>
<name>A0A367YQZ7_9ACTN</name>
<evidence type="ECO:0000313" key="3">
    <source>
        <dbReference type="Proteomes" id="UP000252770"/>
    </source>
</evidence>
<accession>A0A367YQZ7</accession>
<dbReference type="Proteomes" id="UP000252770">
    <property type="component" value="Unassembled WGS sequence"/>
</dbReference>
<evidence type="ECO:0008006" key="4">
    <source>
        <dbReference type="Google" id="ProtNLM"/>
    </source>
</evidence>
<comment type="caution">
    <text evidence="2">The sequence shown here is derived from an EMBL/GenBank/DDBJ whole genome shotgun (WGS) entry which is preliminary data.</text>
</comment>
<feature type="transmembrane region" description="Helical" evidence="1">
    <location>
        <begin position="60"/>
        <end position="80"/>
    </location>
</feature>
<dbReference type="EMBL" id="QOUI01000016">
    <property type="protein sequence ID" value="RCK67969.1"/>
    <property type="molecule type" value="Genomic_DNA"/>
</dbReference>
<dbReference type="RefSeq" id="WP_114128217.1">
    <property type="nucleotide sequence ID" value="NZ_QOUI01000016.1"/>
</dbReference>